<dbReference type="Proteomes" id="UP000054560">
    <property type="component" value="Unassembled WGS sequence"/>
</dbReference>
<dbReference type="EMBL" id="KQ242355">
    <property type="protein sequence ID" value="KNC79151.1"/>
    <property type="molecule type" value="Genomic_DNA"/>
</dbReference>
<dbReference type="GeneID" id="25908946"/>
<name>A0A0L0FRH0_9EUKA</name>
<evidence type="ECO:0000313" key="2">
    <source>
        <dbReference type="Proteomes" id="UP000054560"/>
    </source>
</evidence>
<keyword evidence="2" id="KW-1185">Reference proteome</keyword>
<protein>
    <submittedName>
        <fullName evidence="1">Uncharacterized protein</fullName>
    </submittedName>
</protein>
<gene>
    <name evidence="1" type="ORF">SARC_08442</name>
</gene>
<dbReference type="AlphaFoldDB" id="A0A0L0FRH0"/>
<accession>A0A0L0FRH0</accession>
<evidence type="ECO:0000313" key="1">
    <source>
        <dbReference type="EMBL" id="KNC79151.1"/>
    </source>
</evidence>
<proteinExistence type="predicted"/>
<reference evidence="1 2" key="1">
    <citation type="submission" date="2011-02" db="EMBL/GenBank/DDBJ databases">
        <title>The Genome Sequence of Sphaeroforma arctica JP610.</title>
        <authorList>
            <consortium name="The Broad Institute Genome Sequencing Platform"/>
            <person name="Russ C."/>
            <person name="Cuomo C."/>
            <person name="Young S.K."/>
            <person name="Zeng Q."/>
            <person name="Gargeya S."/>
            <person name="Alvarado L."/>
            <person name="Berlin A."/>
            <person name="Chapman S.B."/>
            <person name="Chen Z."/>
            <person name="Freedman E."/>
            <person name="Gellesch M."/>
            <person name="Goldberg J."/>
            <person name="Griggs A."/>
            <person name="Gujja S."/>
            <person name="Heilman E."/>
            <person name="Heiman D."/>
            <person name="Howarth C."/>
            <person name="Mehta T."/>
            <person name="Neiman D."/>
            <person name="Pearson M."/>
            <person name="Roberts A."/>
            <person name="Saif S."/>
            <person name="Shea T."/>
            <person name="Shenoy N."/>
            <person name="Sisk P."/>
            <person name="Stolte C."/>
            <person name="Sykes S."/>
            <person name="White J."/>
            <person name="Yandava C."/>
            <person name="Burger G."/>
            <person name="Gray M.W."/>
            <person name="Holland P.W.H."/>
            <person name="King N."/>
            <person name="Lang F.B.F."/>
            <person name="Roger A.J."/>
            <person name="Ruiz-Trillo I."/>
            <person name="Haas B."/>
            <person name="Nusbaum C."/>
            <person name="Birren B."/>
        </authorList>
    </citation>
    <scope>NUCLEOTIDE SEQUENCE [LARGE SCALE GENOMIC DNA]</scope>
    <source>
        <strain evidence="1 2">JP610</strain>
    </source>
</reference>
<organism evidence="1 2">
    <name type="scientific">Sphaeroforma arctica JP610</name>
    <dbReference type="NCBI Taxonomy" id="667725"/>
    <lineage>
        <taxon>Eukaryota</taxon>
        <taxon>Ichthyosporea</taxon>
        <taxon>Ichthyophonida</taxon>
        <taxon>Sphaeroforma</taxon>
    </lineage>
</organism>
<dbReference type="RefSeq" id="XP_014153053.1">
    <property type="nucleotide sequence ID" value="XM_014297578.1"/>
</dbReference>
<sequence length="219" mass="24989">MGLLNKIIRRMKLSHQYSVPSASVIDTTIIDRYLAADKNCTSQPEFKISVDNTIRAQQLEDPTDTTSRKLTPNYLVATSEIVADHSQAVRACSLPPKLSTPSHASSNALQTKRKWSKLLELPRITRVSLKVTFSETICTEGETYSKDVYDRSPMLLEQVSSLMGIYTEFMRFKLCEMLIHEQSLQYVNKHINRASPDRRRDMTNAIVMILQEFRSSQPC</sequence>